<sequence>MEHSGSANSSVAGTSGRSVAFEIDLNEAPLPSPREIVGGSGGVFAAEHRCGSCGELEGAMVICGDCGRRFHVECLGVREEQSEWKCFECLIESRSGRRISRTAGGGCGSGLFDMNSSPPQEADGVEEDYFVNSELVLAASFPNPKMQDMRRNPFFGFTLSSQMAHSDMRLLASGLPSQNPACNMTRFAHLSLETATQKGNMVYLQALKDYISEKRGVLGDGWRVKFEYSERNYKTSAIYFAPDGTRFNSMSEVAHHLGLIPTFMEKDEKGSGIVILQKGSHSKKRTKESLKSQKGNSGNTKEVDFFANGTHGSQSFLDGFPVQFEDFFVMSAGKIDTRLSFHNTSQIWPVGYRSIWHDKFTGSIFINDVLDGGESGPIFRVHRHPCTNQSIPYASKVFCITKCGPNGTFHNDNDDDENDTNTHMMFTDDSPPPHLNDDNCWKITSSLTLTSTSKPEIDLQNDVIGELSVEERSISSAWQKAVETLLKGFQDAYRDKKAVHFCCKHRFDGQYLGSLSNFDSLGKFSYLAGPVNRVPDKIQTIDELETCDGVLRKWLEVDRFGLDVEFVQELIEQLPGVTLCSNYQLLNSRCESSGTQTIGSGFFMALSKNGLQHSAVSNSMRRTHKRPTPPGNMVASNLPPHLIGDVIQAYEICLRFYEVLGLEAPVTRQVLENELMNPWIDNLKPMKRSSNDLQKKMILKPCEVNIPDDVSEDSIDATEECEGDSDRAEAASKCTGVELSKLHMAILKVMIEDMLVKVKEIFDPFGVVESKSRKGKKKDAEVAVGSKKMTNLDVFPVNEFTWPEVARRFILVALCMDGNLESSELLTHECGKVFHCLNGDGGALCGSLTGVAAMEADAMVLAEASKKIFTSMNSKVVDFIIDQKENDTGDSIKDTNMIDDDSPEWIQALEPVRKLPTNVGARIRRCIHESLQKNPPEWAKEILEHSISKEVYKGNASGPTKRAVISVLEKVRVENPQQKPILEKKEKEKSGVRTLSDAVMKKCRMVLRSVANADEDRIFFNLLAKTNLKPNDPDDTGVLGYPAMVSRPLDFRTIDLRLAAGFYVTSHESFIEDVREVWQNLRIAYREYPDHLELIETLAKKFEESYEEEVLNLFNRITENGTSLDSSSEEGKKELNSLLLETTECPIPPAPWEDGVCKVCGMDKDDDSVLLCDKCDSEYHTYCLEPPLARIPEGNWYCPSCKSSQIVSQDERCGTRALCRLRGKKKLKKEFTRNLMETLAPLADTMELMDYWELGIEERVFLFKFLCDEALNSGVVRNNLSPDSGDLEKKLRKLYKELKTQNKKEKESEDTCQEENLSVSKSDSQSQIPSEENDENRHAGPTKTGRGQESGSGVSSLQEKIATLESKIARPVVRRDFLGRDLVGRLYWILSSPERVVVLGPHNRHDEGEMTKMPEMYDNDSLWTCYESDTEIHNLIGWLRDDDIKEKELKETIRQWHKNRVNDANALENHVQTVEGTNPVCTTKARAVLEKKFGSFLKKNIRKGKMVKNGILSRCDCLELAGPTRHHCTSCHWTFLTNEELEGHNDGKCQNRQECEGPTKGKKVPLVKPQALTDNREETDSPFVFEEIRAKFCTRTSLKEEVKDIGLIGSNGAPSFVYPQYNNSALFLFSETKKWVDSQNGSMDIQPSGTNETPSKGERLKPKGISGKSLLKNKSLVRICQSSLKPLTGRVLEILRCLKINLFDMETALPEDSLRPSRGGLDRLRAWRSSVKSAQSIYEMVQATIMLEDMIKTEYLRKEWWYWSSPSTAAKISNISALALRIYALDAAIYYENPPTSNPDSTEPLTPKTSKSEKKTSEKSNAKDSSEKSTPKNSQRSSSSPVTESSRPKTRSKKRMRDSDS</sequence>
<organism evidence="1 2">
    <name type="scientific">Cichorium intybus</name>
    <name type="common">Chicory</name>
    <dbReference type="NCBI Taxonomy" id="13427"/>
    <lineage>
        <taxon>Eukaryota</taxon>
        <taxon>Viridiplantae</taxon>
        <taxon>Streptophyta</taxon>
        <taxon>Embryophyta</taxon>
        <taxon>Tracheophyta</taxon>
        <taxon>Spermatophyta</taxon>
        <taxon>Magnoliopsida</taxon>
        <taxon>eudicotyledons</taxon>
        <taxon>Gunneridae</taxon>
        <taxon>Pentapetalae</taxon>
        <taxon>asterids</taxon>
        <taxon>campanulids</taxon>
        <taxon>Asterales</taxon>
        <taxon>Asteraceae</taxon>
        <taxon>Cichorioideae</taxon>
        <taxon>Cichorieae</taxon>
        <taxon>Cichoriinae</taxon>
        <taxon>Cichorium</taxon>
    </lineage>
</organism>
<evidence type="ECO:0000313" key="2">
    <source>
        <dbReference type="Proteomes" id="UP001055811"/>
    </source>
</evidence>
<proteinExistence type="predicted"/>
<evidence type="ECO:0000313" key="1">
    <source>
        <dbReference type="EMBL" id="KAI3779320.1"/>
    </source>
</evidence>
<keyword evidence="2" id="KW-1185">Reference proteome</keyword>
<dbReference type="Proteomes" id="UP001055811">
    <property type="component" value="Linkage Group LG02"/>
</dbReference>
<accession>A0ACB9G8B6</accession>
<dbReference type="EMBL" id="CM042010">
    <property type="protein sequence ID" value="KAI3779320.1"/>
    <property type="molecule type" value="Genomic_DNA"/>
</dbReference>
<comment type="caution">
    <text evidence="1">The sequence shown here is derived from an EMBL/GenBank/DDBJ whole genome shotgun (WGS) entry which is preliminary data.</text>
</comment>
<protein>
    <submittedName>
        <fullName evidence="1">Uncharacterized protein</fullName>
    </submittedName>
</protein>
<gene>
    <name evidence="1" type="ORF">L2E82_08994</name>
</gene>
<reference evidence="2" key="1">
    <citation type="journal article" date="2022" name="Mol. Ecol. Resour.">
        <title>The genomes of chicory, endive, great burdock and yacon provide insights into Asteraceae palaeo-polyploidization history and plant inulin production.</title>
        <authorList>
            <person name="Fan W."/>
            <person name="Wang S."/>
            <person name="Wang H."/>
            <person name="Wang A."/>
            <person name="Jiang F."/>
            <person name="Liu H."/>
            <person name="Zhao H."/>
            <person name="Xu D."/>
            <person name="Zhang Y."/>
        </authorList>
    </citation>
    <scope>NUCLEOTIDE SEQUENCE [LARGE SCALE GENOMIC DNA]</scope>
    <source>
        <strain evidence="2">cv. Punajuju</strain>
    </source>
</reference>
<reference evidence="1 2" key="2">
    <citation type="journal article" date="2022" name="Mol. Ecol. Resour.">
        <title>The genomes of chicory, endive, great burdock and yacon provide insights into Asteraceae paleo-polyploidization history and plant inulin production.</title>
        <authorList>
            <person name="Fan W."/>
            <person name="Wang S."/>
            <person name="Wang H."/>
            <person name="Wang A."/>
            <person name="Jiang F."/>
            <person name="Liu H."/>
            <person name="Zhao H."/>
            <person name="Xu D."/>
            <person name="Zhang Y."/>
        </authorList>
    </citation>
    <scope>NUCLEOTIDE SEQUENCE [LARGE SCALE GENOMIC DNA]</scope>
    <source>
        <strain evidence="2">cv. Punajuju</strain>
        <tissue evidence="1">Leaves</tissue>
    </source>
</reference>
<name>A0ACB9G8B6_CICIN</name>